<evidence type="ECO:0000313" key="2">
    <source>
        <dbReference type="Proteomes" id="UP000058925"/>
    </source>
</evidence>
<dbReference type="AlphaFoldDB" id="A0A654LZV0"/>
<reference evidence="2" key="1">
    <citation type="submission" date="2015-10" db="EMBL/GenBank/DDBJ databases">
        <title>Niche specialization of a soil ammonia-oxidizing archaeon, Candidatus Nitrosocosmicus oleophilus.</title>
        <authorList>
            <person name="Jung M.-Y."/>
            <person name="Rhee S.-K."/>
        </authorList>
    </citation>
    <scope>NUCLEOTIDE SEQUENCE [LARGE SCALE GENOMIC DNA]</scope>
    <source>
        <strain evidence="2">MY3</strain>
    </source>
</reference>
<dbReference type="KEGG" id="taa:NMY3_01660"/>
<dbReference type="Proteomes" id="UP000058925">
    <property type="component" value="Chromosome"/>
</dbReference>
<keyword evidence="2" id="KW-1185">Reference proteome</keyword>
<dbReference type="EMBL" id="CP012850">
    <property type="protein sequence ID" value="ALI35863.1"/>
    <property type="molecule type" value="Genomic_DNA"/>
</dbReference>
<accession>A0A654LZV0</accession>
<gene>
    <name evidence="1" type="ORF">NMY3_01660</name>
</gene>
<proteinExistence type="predicted"/>
<evidence type="ECO:0000313" key="1">
    <source>
        <dbReference type="EMBL" id="ALI35863.1"/>
    </source>
</evidence>
<name>A0A654LZV0_9ARCH</name>
<organism evidence="1 2">
    <name type="scientific">Candidatus Nitrosocosmicus oleophilus</name>
    <dbReference type="NCBI Taxonomy" id="1353260"/>
    <lineage>
        <taxon>Archaea</taxon>
        <taxon>Nitrososphaerota</taxon>
        <taxon>Nitrososphaeria</taxon>
        <taxon>Nitrososphaerales</taxon>
        <taxon>Nitrososphaeraceae</taxon>
        <taxon>Candidatus Nitrosocosmicus</taxon>
    </lineage>
</organism>
<sequence>MDTDSYMCYPAIIWMSLVAQKDHLASPGKVAHYNIVQSACAIGIVPVSRWHSIRT</sequence>
<protein>
    <submittedName>
        <fullName evidence="1">Uncharacterized protein</fullName>
    </submittedName>
</protein>